<protein>
    <recommendedName>
        <fullName evidence="3">Sulfotransferase family protein</fullName>
    </recommendedName>
</protein>
<dbReference type="SUPFAM" id="SSF52540">
    <property type="entry name" value="P-loop containing nucleoside triphosphate hydrolases"/>
    <property type="match status" value="1"/>
</dbReference>
<evidence type="ECO:0008006" key="3">
    <source>
        <dbReference type="Google" id="ProtNLM"/>
    </source>
</evidence>
<dbReference type="EMBL" id="FRBR01000002">
    <property type="protein sequence ID" value="SHL35476.1"/>
    <property type="molecule type" value="Genomic_DNA"/>
</dbReference>
<dbReference type="Proteomes" id="UP000183974">
    <property type="component" value="Unassembled WGS sequence"/>
</dbReference>
<accession>A0A1M6ZYI4</accession>
<keyword evidence="2" id="KW-1185">Reference proteome</keyword>
<dbReference type="Gene3D" id="3.40.50.300">
    <property type="entry name" value="P-loop containing nucleotide triphosphate hydrolases"/>
    <property type="match status" value="1"/>
</dbReference>
<evidence type="ECO:0000313" key="1">
    <source>
        <dbReference type="EMBL" id="SHL35476.1"/>
    </source>
</evidence>
<sequence>MARFFLHIGLMKTGTTALQRTLAQNYDELMRDGVLYPKTARFDDKHVQLVWACQPDDKLGVWARSKYDGRGVDDVVNDINDEVVNSGCSKCVLSAEDFSLRPPEYYRMLADKLNGDINVIVYIRNHADLIESMYRQLLKGRGISKTFDAFLKDSLSQGRAGGTSLFYKELVDGWAEVFGKGNIVVREYKGGRGYSTVDDFMDCIGASPLPNRSRGFVVNPSLHGPYLEFVRAINQHLSGGVRSKIMNEVIALVRSHPCEPSPLLTEDEKSKIMETFAHDEKEVLAAYPRSFDFDG</sequence>
<dbReference type="AlphaFoldDB" id="A0A1M6ZYI4"/>
<dbReference type="InterPro" id="IPR027417">
    <property type="entry name" value="P-loop_NTPase"/>
</dbReference>
<name>A0A1M6ZYI4_9RHOB</name>
<evidence type="ECO:0000313" key="2">
    <source>
        <dbReference type="Proteomes" id="UP000183974"/>
    </source>
</evidence>
<organism evidence="1 2">
    <name type="scientific">Roseovarius pacificus</name>
    <dbReference type="NCBI Taxonomy" id="337701"/>
    <lineage>
        <taxon>Bacteria</taxon>
        <taxon>Pseudomonadati</taxon>
        <taxon>Pseudomonadota</taxon>
        <taxon>Alphaproteobacteria</taxon>
        <taxon>Rhodobacterales</taxon>
        <taxon>Roseobacteraceae</taxon>
        <taxon>Roseovarius</taxon>
    </lineage>
</organism>
<reference evidence="1 2" key="1">
    <citation type="submission" date="2016-11" db="EMBL/GenBank/DDBJ databases">
        <authorList>
            <person name="Jaros S."/>
            <person name="Januszkiewicz K."/>
            <person name="Wedrychowicz H."/>
        </authorList>
    </citation>
    <scope>NUCLEOTIDE SEQUENCE [LARGE SCALE GENOMIC DNA]</scope>
    <source>
        <strain evidence="1 2">DSM 29589</strain>
    </source>
</reference>
<dbReference type="STRING" id="337701.SAMN05444398_102103"/>
<dbReference type="RefSeq" id="WP_188744978.1">
    <property type="nucleotide sequence ID" value="NZ_BMLR01000002.1"/>
</dbReference>
<gene>
    <name evidence="1" type="ORF">SAMN05444398_102103</name>
</gene>
<proteinExistence type="predicted"/>